<feature type="compositionally biased region" description="Pro residues" evidence="1">
    <location>
        <begin position="239"/>
        <end position="258"/>
    </location>
</feature>
<dbReference type="InterPro" id="IPR006121">
    <property type="entry name" value="HMA_dom"/>
</dbReference>
<dbReference type="EMBL" id="JAAWWB010000031">
    <property type="protein sequence ID" value="KAG6744497.1"/>
    <property type="molecule type" value="Genomic_DNA"/>
</dbReference>
<dbReference type="PANTHER" id="PTHR47005:SF5">
    <property type="entry name" value="HEAVY METAL TRANSPORT_DETOXIFICATION SUPERFAMILY PROTEIN"/>
    <property type="match status" value="1"/>
</dbReference>
<dbReference type="PROSITE" id="PS50073">
    <property type="entry name" value="COPPER_FIST_2"/>
    <property type="match status" value="1"/>
</dbReference>
<name>A0A8X7Y940_POPTO</name>
<proteinExistence type="predicted"/>
<feature type="domain" description="HMA" evidence="3">
    <location>
        <begin position="139"/>
        <end position="203"/>
    </location>
</feature>
<comment type="caution">
    <text evidence="4">The sequence shown here is derived from an EMBL/GenBank/DDBJ whole genome shotgun (WGS) entry which is preliminary data.</text>
</comment>
<evidence type="ECO:0000259" key="3">
    <source>
        <dbReference type="PROSITE" id="PS50846"/>
    </source>
</evidence>
<sequence>MMNTKTQFDGRCVAVLSSENENGHAKQRWSTVMKESPKDRNASSLYKLEEGEECPSRAAHGDEGLEVRSALGNGTNNNIDDDRSINFNSPISLLLLLLTALSRISPFPHPVCSLTVLSIPSSPSGSDQGKDHQTMAEKVTTMVIRVDLECKKCRKKIKKVLCKIPQIHNQIYDTKACTVTITVVSCCPEKIKNKICCKGGKAVKCIEIKVPEKPKPPPEKPKPQPPPEKPKPPPEKPQEPPPAPKPAPKPPPPQPVPEHPPPVCPRTCCSECYQGFGGGPCYHGYGRPAPHYEPYGRPVYDSWGGCGCGCRRDGYSVCRCDYVYDHNPSSCRIM</sequence>
<dbReference type="Proteomes" id="UP000886885">
    <property type="component" value="Chromosome 16A"/>
</dbReference>
<gene>
    <name evidence="4" type="ORF">POTOM_051130</name>
</gene>
<keyword evidence="5" id="KW-1185">Reference proteome</keyword>
<dbReference type="GO" id="GO:0005507">
    <property type="term" value="F:copper ion binding"/>
    <property type="evidence" value="ECO:0007669"/>
    <property type="project" value="InterPro"/>
</dbReference>
<dbReference type="PANTHER" id="PTHR47005">
    <property type="entry name" value="HEAVY METAL TRANSPORT/DETOXIFICATION SUPERFAMILY PROTEIN"/>
    <property type="match status" value="1"/>
</dbReference>
<evidence type="ECO:0000313" key="4">
    <source>
        <dbReference type="EMBL" id="KAG6744497.1"/>
    </source>
</evidence>
<evidence type="ECO:0000259" key="2">
    <source>
        <dbReference type="PROSITE" id="PS50073"/>
    </source>
</evidence>
<feature type="region of interest" description="Disordered" evidence="1">
    <location>
        <begin position="212"/>
        <end position="258"/>
    </location>
</feature>
<dbReference type="InterPro" id="IPR001083">
    <property type="entry name" value="Cu_fist_DNA-bd_dom"/>
</dbReference>
<feature type="region of interest" description="Disordered" evidence="1">
    <location>
        <begin position="24"/>
        <end position="43"/>
    </location>
</feature>
<organism evidence="4 5">
    <name type="scientific">Populus tomentosa</name>
    <name type="common">Chinese white poplar</name>
    <dbReference type="NCBI Taxonomy" id="118781"/>
    <lineage>
        <taxon>Eukaryota</taxon>
        <taxon>Viridiplantae</taxon>
        <taxon>Streptophyta</taxon>
        <taxon>Embryophyta</taxon>
        <taxon>Tracheophyta</taxon>
        <taxon>Spermatophyta</taxon>
        <taxon>Magnoliopsida</taxon>
        <taxon>eudicotyledons</taxon>
        <taxon>Gunneridae</taxon>
        <taxon>Pentapetalae</taxon>
        <taxon>rosids</taxon>
        <taxon>fabids</taxon>
        <taxon>Malpighiales</taxon>
        <taxon>Salicaceae</taxon>
        <taxon>Saliceae</taxon>
        <taxon>Populus</taxon>
    </lineage>
</organism>
<dbReference type="AlphaFoldDB" id="A0A8X7Y940"/>
<feature type="domain" description="Copper-fist" evidence="2">
    <location>
        <begin position="266"/>
        <end position="299"/>
    </location>
</feature>
<dbReference type="PROSITE" id="PS50846">
    <property type="entry name" value="HMA_2"/>
    <property type="match status" value="1"/>
</dbReference>
<dbReference type="GO" id="GO:0003700">
    <property type="term" value="F:DNA-binding transcription factor activity"/>
    <property type="evidence" value="ECO:0007669"/>
    <property type="project" value="InterPro"/>
</dbReference>
<reference evidence="4" key="1">
    <citation type="journal article" date="2020" name="bioRxiv">
        <title>Hybrid origin of Populus tomentosa Carr. identified through genome sequencing and phylogenomic analysis.</title>
        <authorList>
            <person name="An X."/>
            <person name="Gao K."/>
            <person name="Chen Z."/>
            <person name="Li J."/>
            <person name="Yang X."/>
            <person name="Yang X."/>
            <person name="Zhou J."/>
            <person name="Guo T."/>
            <person name="Zhao T."/>
            <person name="Huang S."/>
            <person name="Miao D."/>
            <person name="Khan W.U."/>
            <person name="Rao P."/>
            <person name="Ye M."/>
            <person name="Lei B."/>
            <person name="Liao W."/>
            <person name="Wang J."/>
            <person name="Ji L."/>
            <person name="Li Y."/>
            <person name="Guo B."/>
            <person name="Mustafa N.S."/>
            <person name="Li S."/>
            <person name="Yun Q."/>
            <person name="Keller S.R."/>
            <person name="Mao J."/>
            <person name="Zhang R."/>
            <person name="Strauss S.H."/>
        </authorList>
    </citation>
    <scope>NUCLEOTIDE SEQUENCE</scope>
    <source>
        <strain evidence="4">GM15</strain>
        <tissue evidence="4">Leaf</tissue>
    </source>
</reference>
<accession>A0A8X7Y940</accession>
<evidence type="ECO:0000313" key="5">
    <source>
        <dbReference type="Proteomes" id="UP000886885"/>
    </source>
</evidence>
<feature type="compositionally biased region" description="Basic and acidic residues" evidence="1">
    <location>
        <begin position="212"/>
        <end position="238"/>
    </location>
</feature>
<protein>
    <submittedName>
        <fullName evidence="4">Uncharacterized protein</fullName>
    </submittedName>
</protein>
<evidence type="ECO:0000256" key="1">
    <source>
        <dbReference type="SAM" id="MobiDB-lite"/>
    </source>
</evidence>
<dbReference type="OrthoDB" id="848672at2759"/>
<dbReference type="GO" id="GO:0003677">
    <property type="term" value="F:DNA binding"/>
    <property type="evidence" value="ECO:0007669"/>
    <property type="project" value="InterPro"/>
</dbReference>